<keyword evidence="3" id="KW-1185">Reference proteome</keyword>
<keyword evidence="1" id="KW-0004">4Fe-4S</keyword>
<keyword evidence="1" id="KW-0408">Iron</keyword>
<sequence>MSAGHAQFTRATLTLGPVLYLWEGSRWRDFYYRIADEAPVSHVCIGETVCSKRQHFYEPYLADVIDRLESAGKQVIVSTLSLITAERESRYARAMIGDGGYPVEANDLATLGMLAGLPHIIGPTVNVYNSATARLLAARGCVAICLPPELPTESVRRIVAETPEVAFEVFAFGRVPLAISARCAHARSKGNIKDNCRFVCGEDPDGLPVHTLDRQPFLAINGVQTVSYTCQSMLADMHDLMAAGIARFRLSPQCCDMVAVAQVHEDVLANRIAPEEGIARLRAIYPSAPFSNGFHHGKEGAAWIARQAAATAPYADHETDMAVS</sequence>
<comment type="caution">
    <text evidence="2">The sequence shown here is derived from an EMBL/GenBank/DDBJ whole genome shotgun (WGS) entry which is preliminary data.</text>
</comment>
<keyword evidence="2" id="KW-0645">Protease</keyword>
<dbReference type="Pfam" id="PF01136">
    <property type="entry name" value="Peptidase_U32"/>
    <property type="match status" value="1"/>
</dbReference>
<comment type="subunit">
    <text evidence="1">Forms a heterodimer with UbiU.</text>
</comment>
<keyword evidence="1" id="KW-0411">Iron-sulfur</keyword>
<evidence type="ECO:0000256" key="1">
    <source>
        <dbReference type="HAMAP-Rule" id="MF_02233"/>
    </source>
</evidence>
<dbReference type="InterPro" id="IPR051454">
    <property type="entry name" value="RNA/ubiquinone_mod_enzymes"/>
</dbReference>
<gene>
    <name evidence="1" type="primary">ubiV</name>
    <name evidence="2" type="ORF">FHS81_001279</name>
</gene>
<dbReference type="PANTHER" id="PTHR30217">
    <property type="entry name" value="PEPTIDASE U32 FAMILY"/>
    <property type="match status" value="1"/>
</dbReference>
<organism evidence="2 3">
    <name type="scientific">Pseudochelatococcus contaminans</name>
    <dbReference type="NCBI Taxonomy" id="1538103"/>
    <lineage>
        <taxon>Bacteria</taxon>
        <taxon>Pseudomonadati</taxon>
        <taxon>Pseudomonadota</taxon>
        <taxon>Alphaproteobacteria</taxon>
        <taxon>Hyphomicrobiales</taxon>
        <taxon>Chelatococcaceae</taxon>
        <taxon>Pseudochelatococcus</taxon>
    </lineage>
</organism>
<comment type="pathway">
    <text evidence="1">Cofactor biosynthesis; ubiquinone biosynthesis.</text>
</comment>
<protein>
    <recommendedName>
        <fullName evidence="1">Ubiquinone biosynthesis protein UbiV</fullName>
    </recommendedName>
</protein>
<dbReference type="UniPathway" id="UPA00232"/>
<keyword evidence="1" id="KW-0831">Ubiquinone biosynthesis</keyword>
<keyword evidence="1" id="KW-0479">Metal-binding</keyword>
<comment type="similarity">
    <text evidence="1">Belongs to the peptidase U32 family. UbiV subfamily.</text>
</comment>
<accession>A0A7W6EG10</accession>
<dbReference type="AlphaFoldDB" id="A0A7W6EG10"/>
<keyword evidence="2" id="KW-0378">Hydrolase</keyword>
<reference evidence="2 3" key="1">
    <citation type="submission" date="2020-08" db="EMBL/GenBank/DDBJ databases">
        <title>Genomic Encyclopedia of Type Strains, Phase IV (KMG-IV): sequencing the most valuable type-strain genomes for metagenomic binning, comparative biology and taxonomic classification.</title>
        <authorList>
            <person name="Goeker M."/>
        </authorList>
    </citation>
    <scope>NUCLEOTIDE SEQUENCE [LARGE SCALE GENOMIC DNA]</scope>
    <source>
        <strain evidence="2 3">DSM 28760</strain>
    </source>
</reference>
<dbReference type="InterPro" id="IPR043693">
    <property type="entry name" value="UbiV"/>
</dbReference>
<dbReference type="PANTHER" id="PTHR30217:SF11">
    <property type="entry name" value="UBIQUINONE BIOSYNTHESIS PROTEIN UBIV"/>
    <property type="match status" value="1"/>
</dbReference>
<dbReference type="GO" id="GO:0006744">
    <property type="term" value="P:ubiquinone biosynthetic process"/>
    <property type="evidence" value="ECO:0007669"/>
    <property type="project" value="UniProtKB-UniRule"/>
</dbReference>
<feature type="binding site" evidence="1">
    <location>
        <position position="200"/>
    </location>
    <ligand>
        <name>[4Fe-4S] cluster</name>
        <dbReference type="ChEBI" id="CHEBI:49883"/>
    </ligand>
</feature>
<evidence type="ECO:0000313" key="3">
    <source>
        <dbReference type="Proteomes" id="UP000537592"/>
    </source>
</evidence>
<dbReference type="HAMAP" id="MF_02233">
    <property type="entry name" value="UbiV"/>
    <property type="match status" value="1"/>
</dbReference>
<dbReference type="RefSeq" id="WP_183751194.1">
    <property type="nucleotide sequence ID" value="NZ_JACICC010000002.1"/>
</dbReference>
<feature type="binding site" evidence="1">
    <location>
        <position position="50"/>
    </location>
    <ligand>
        <name>[4Fe-4S] cluster</name>
        <dbReference type="ChEBI" id="CHEBI:49883"/>
    </ligand>
</feature>
<proteinExistence type="inferred from homology"/>
<dbReference type="Proteomes" id="UP000537592">
    <property type="component" value="Unassembled WGS sequence"/>
</dbReference>
<dbReference type="GO" id="GO:0046872">
    <property type="term" value="F:metal ion binding"/>
    <property type="evidence" value="ECO:0007669"/>
    <property type="project" value="UniProtKB-KW"/>
</dbReference>
<comment type="cofactor">
    <cofactor evidence="1">
        <name>[4Fe-4S] cluster</name>
        <dbReference type="ChEBI" id="CHEBI:49883"/>
    </cofactor>
</comment>
<dbReference type="InterPro" id="IPR001539">
    <property type="entry name" value="Peptidase_U32"/>
</dbReference>
<feature type="binding site" evidence="1">
    <location>
        <position position="196"/>
    </location>
    <ligand>
        <name>[4Fe-4S] cluster</name>
        <dbReference type="ChEBI" id="CHEBI:49883"/>
    </ligand>
</feature>
<evidence type="ECO:0000313" key="2">
    <source>
        <dbReference type="EMBL" id="MBB3809209.1"/>
    </source>
</evidence>
<dbReference type="GO" id="GO:0008233">
    <property type="term" value="F:peptidase activity"/>
    <property type="evidence" value="ECO:0007669"/>
    <property type="project" value="UniProtKB-KW"/>
</dbReference>
<dbReference type="NCBIfam" id="NF011991">
    <property type="entry name" value="PRK15447.1"/>
    <property type="match status" value="1"/>
</dbReference>
<name>A0A7W6EG10_9HYPH</name>
<dbReference type="GO" id="GO:0051539">
    <property type="term" value="F:4 iron, 4 sulfur cluster binding"/>
    <property type="evidence" value="ECO:0007669"/>
    <property type="project" value="UniProtKB-UniRule"/>
</dbReference>
<feature type="binding site" evidence="1">
    <location>
        <position position="183"/>
    </location>
    <ligand>
        <name>[4Fe-4S] cluster</name>
        <dbReference type="ChEBI" id="CHEBI:49883"/>
    </ligand>
</feature>
<dbReference type="EMBL" id="JACICC010000002">
    <property type="protein sequence ID" value="MBB3809209.1"/>
    <property type="molecule type" value="Genomic_DNA"/>
</dbReference>
<dbReference type="GO" id="GO:0006508">
    <property type="term" value="P:proteolysis"/>
    <property type="evidence" value="ECO:0007669"/>
    <property type="project" value="UniProtKB-KW"/>
</dbReference>
<comment type="function">
    <text evidence="1">Required for O(2)-independent ubiquinone (coenzyme Q) biosynthesis. Together with UbiU, is essential for the C6-hydroxylation reaction in the oxygen-independent ubiquinone biosynthesis pathway.</text>
</comment>